<reference evidence="3" key="1">
    <citation type="submission" date="2020-05" db="EMBL/GenBank/DDBJ databases">
        <title>Identification of trans-AT polyketide cluster in two marine bacteria, producers of a novel glutaramide-containing polyketide sesbanimide D and analogs.</title>
        <authorList>
            <person name="Kacar D."/>
            <person name="Rodriguez P."/>
            <person name="Canedo L."/>
            <person name="Gonzalez E."/>
            <person name="Galan B."/>
            <person name="De La Calle F."/>
            <person name="Garcia J.L."/>
        </authorList>
    </citation>
    <scope>NUCLEOTIDE SEQUENCE</scope>
    <source>
        <strain evidence="3">PHM038</strain>
    </source>
</reference>
<protein>
    <recommendedName>
        <fullName evidence="5">Capsular polysaccharide transport system permease protein</fullName>
    </recommendedName>
</protein>
<evidence type="ECO:0000313" key="3">
    <source>
        <dbReference type="EMBL" id="MBD1549650.1"/>
    </source>
</evidence>
<keyword evidence="2" id="KW-0472">Membrane</keyword>
<comment type="caution">
    <text evidence="3">The sequence shown here is derived from an EMBL/GenBank/DDBJ whole genome shotgun (WGS) entry which is preliminary data.</text>
</comment>
<evidence type="ECO:0000256" key="2">
    <source>
        <dbReference type="SAM" id="Phobius"/>
    </source>
</evidence>
<organism evidence="3 4">
    <name type="scientific">Roseibium aggregatum</name>
    <dbReference type="NCBI Taxonomy" id="187304"/>
    <lineage>
        <taxon>Bacteria</taxon>
        <taxon>Pseudomonadati</taxon>
        <taxon>Pseudomonadota</taxon>
        <taxon>Alphaproteobacteria</taxon>
        <taxon>Hyphomicrobiales</taxon>
        <taxon>Stappiaceae</taxon>
        <taxon>Roseibium</taxon>
    </lineage>
</organism>
<dbReference type="GO" id="GO:0005886">
    <property type="term" value="C:plasma membrane"/>
    <property type="evidence" value="ECO:0007669"/>
    <property type="project" value="TreeGrafter"/>
</dbReference>
<evidence type="ECO:0000256" key="1">
    <source>
        <dbReference type="SAM" id="Coils"/>
    </source>
</evidence>
<feature type="transmembrane region" description="Helical" evidence="2">
    <location>
        <begin position="357"/>
        <end position="381"/>
    </location>
</feature>
<evidence type="ECO:0008006" key="5">
    <source>
        <dbReference type="Google" id="ProtNLM"/>
    </source>
</evidence>
<feature type="transmembrane region" description="Helical" evidence="2">
    <location>
        <begin position="26"/>
        <end position="49"/>
    </location>
</feature>
<proteinExistence type="predicted"/>
<keyword evidence="2" id="KW-0812">Transmembrane</keyword>
<dbReference type="Proteomes" id="UP000598467">
    <property type="component" value="Unassembled WGS sequence"/>
</dbReference>
<sequence>MLTTNRIALHRIVGLRPRLSDRIVKYLIILSFFALFVIPSTFSLFYYGLYASDVYVSEARFLVRTAASAMPSSEGDKDSTLPQAKIVQDTQVVANYITSRSIVASLQEQISLASLYQSETIDFLSRLEKKPHIEDLVRYWEDVVSVSIHPKSGAISVAVKAFSPEDAKRVMDAIVTNSENTINRLSDRIWEDVLKATKSDLEKSAAALSQVRLALSSAQNQLGVLDVDNTAEGLSSLIGQIRKDLLNLQAQESTLSASLNADAPQLSLLRLKIASKQAQLEDLRSQVTSTTPEVSPLSEDQRKLKQLELDVSIAEKRFAENFAIYKRVQLLSSQQMMYLDTFDPPTVPESPKYPKRLLIISLTAFGGLLSWGITTALLLMIRNRIG</sequence>
<keyword evidence="2" id="KW-1133">Transmembrane helix</keyword>
<dbReference type="EMBL" id="JABFCZ010000049">
    <property type="protein sequence ID" value="MBD1549650.1"/>
    <property type="molecule type" value="Genomic_DNA"/>
</dbReference>
<name>A0A926P4A3_9HYPH</name>
<accession>A0A926P4A3</accession>
<dbReference type="InterPro" id="IPR050445">
    <property type="entry name" value="Bact_polysacc_biosynth/exp"/>
</dbReference>
<dbReference type="GO" id="GO:0004713">
    <property type="term" value="F:protein tyrosine kinase activity"/>
    <property type="evidence" value="ECO:0007669"/>
    <property type="project" value="TreeGrafter"/>
</dbReference>
<feature type="coiled-coil region" evidence="1">
    <location>
        <begin position="266"/>
        <end position="317"/>
    </location>
</feature>
<dbReference type="PANTHER" id="PTHR32309">
    <property type="entry name" value="TYROSINE-PROTEIN KINASE"/>
    <property type="match status" value="1"/>
</dbReference>
<evidence type="ECO:0000313" key="4">
    <source>
        <dbReference type="Proteomes" id="UP000598467"/>
    </source>
</evidence>
<keyword evidence="1" id="KW-0175">Coiled coil</keyword>
<dbReference type="AlphaFoldDB" id="A0A926P4A3"/>
<gene>
    <name evidence="3" type="ORF">HK439_25635</name>
</gene>
<dbReference type="RefSeq" id="WP_190294341.1">
    <property type="nucleotide sequence ID" value="NZ_JABFCZ010000049.1"/>
</dbReference>
<dbReference type="PANTHER" id="PTHR32309:SF13">
    <property type="entry name" value="FERRIC ENTEROBACTIN TRANSPORT PROTEIN FEPE"/>
    <property type="match status" value="1"/>
</dbReference>